<name>A0A134CE60_9FIRM</name>
<dbReference type="Gene3D" id="3.30.70.20">
    <property type="match status" value="1"/>
</dbReference>
<sequence length="46" mass="5129">MQIAPMVFFYDSEAKHICIQNIVNDEATVELLEDARSCCPTGAIIK</sequence>
<dbReference type="AlphaFoldDB" id="A0A134CE60"/>
<evidence type="ECO:0000313" key="1">
    <source>
        <dbReference type="EMBL" id="KXB90469.1"/>
    </source>
</evidence>
<dbReference type="EMBL" id="LSDT01000046">
    <property type="protein sequence ID" value="KXB90469.1"/>
    <property type="molecule type" value="Genomic_DNA"/>
</dbReference>
<keyword evidence="2" id="KW-1185">Reference proteome</keyword>
<organism evidence="1 2">
    <name type="scientific">Megasphaera hutchinsoni</name>
    <dbReference type="NCBI Taxonomy" id="1588748"/>
    <lineage>
        <taxon>Bacteria</taxon>
        <taxon>Bacillati</taxon>
        <taxon>Bacillota</taxon>
        <taxon>Negativicutes</taxon>
        <taxon>Veillonellales</taxon>
        <taxon>Veillonellaceae</taxon>
        <taxon>Megasphaera</taxon>
    </lineage>
</organism>
<gene>
    <name evidence="1" type="ORF">HMPREF3182_01222</name>
</gene>
<accession>A0A134CE60</accession>
<dbReference type="PATRIC" id="fig|1588748.3.peg.1181"/>
<proteinExistence type="predicted"/>
<comment type="caution">
    <text evidence="1">The sequence shown here is derived from an EMBL/GenBank/DDBJ whole genome shotgun (WGS) entry which is preliminary data.</text>
</comment>
<evidence type="ECO:0000313" key="2">
    <source>
        <dbReference type="Proteomes" id="UP000070160"/>
    </source>
</evidence>
<dbReference type="Proteomes" id="UP000070160">
    <property type="component" value="Unassembled WGS sequence"/>
</dbReference>
<dbReference type="Pfam" id="PF13370">
    <property type="entry name" value="Fer4_13"/>
    <property type="match status" value="1"/>
</dbReference>
<evidence type="ECO:0008006" key="3">
    <source>
        <dbReference type="Google" id="ProtNLM"/>
    </source>
</evidence>
<protein>
    <recommendedName>
        <fullName evidence="3">Ferredoxin</fullName>
    </recommendedName>
</protein>
<reference evidence="2" key="1">
    <citation type="submission" date="2016-01" db="EMBL/GenBank/DDBJ databases">
        <authorList>
            <person name="Mitreva M."/>
            <person name="Pepin K.H."/>
            <person name="Mihindukulasuriya K.A."/>
            <person name="Fulton R."/>
            <person name="Fronick C."/>
            <person name="O'Laughlin M."/>
            <person name="Miner T."/>
            <person name="Herter B."/>
            <person name="Rosa B.A."/>
            <person name="Cordes M."/>
            <person name="Tomlinson C."/>
            <person name="Wollam A."/>
            <person name="Palsikar V.B."/>
            <person name="Mardis E.R."/>
            <person name="Wilson R.K."/>
        </authorList>
    </citation>
    <scope>NUCLEOTIDE SEQUENCE [LARGE SCALE GENOMIC DNA]</scope>
    <source>
        <strain evidence="2">KA00182</strain>
    </source>
</reference>